<keyword evidence="1" id="KW-0732">Signal</keyword>
<comment type="caution">
    <text evidence="3">The sequence shown here is derived from an EMBL/GenBank/DDBJ whole genome shotgun (WGS) entry which is preliminary data.</text>
</comment>
<evidence type="ECO:0000313" key="3">
    <source>
        <dbReference type="EMBL" id="MFC5863627.1"/>
    </source>
</evidence>
<organism evidence="3 4">
    <name type="scientific">Acidicapsa dinghuensis</name>
    <dbReference type="NCBI Taxonomy" id="2218256"/>
    <lineage>
        <taxon>Bacteria</taxon>
        <taxon>Pseudomonadati</taxon>
        <taxon>Acidobacteriota</taxon>
        <taxon>Terriglobia</taxon>
        <taxon>Terriglobales</taxon>
        <taxon>Acidobacteriaceae</taxon>
        <taxon>Acidicapsa</taxon>
    </lineage>
</organism>
<evidence type="ECO:0000313" key="4">
    <source>
        <dbReference type="Proteomes" id="UP001596091"/>
    </source>
</evidence>
<dbReference type="RefSeq" id="WP_263340075.1">
    <property type="nucleotide sequence ID" value="NZ_JAGSYH010000005.1"/>
</dbReference>
<dbReference type="SMART" id="SM00849">
    <property type="entry name" value="Lactamase_B"/>
    <property type="match status" value="1"/>
</dbReference>
<evidence type="ECO:0000256" key="1">
    <source>
        <dbReference type="SAM" id="SignalP"/>
    </source>
</evidence>
<feature type="chain" id="PRO_5046046366" evidence="1">
    <location>
        <begin position="27"/>
        <end position="350"/>
    </location>
</feature>
<feature type="domain" description="Metallo-beta-lactamase" evidence="2">
    <location>
        <begin position="43"/>
        <end position="246"/>
    </location>
</feature>
<reference evidence="4" key="1">
    <citation type="journal article" date="2019" name="Int. J. Syst. Evol. Microbiol.">
        <title>The Global Catalogue of Microorganisms (GCM) 10K type strain sequencing project: providing services to taxonomists for standard genome sequencing and annotation.</title>
        <authorList>
            <consortium name="The Broad Institute Genomics Platform"/>
            <consortium name="The Broad Institute Genome Sequencing Center for Infectious Disease"/>
            <person name="Wu L."/>
            <person name="Ma J."/>
        </authorList>
    </citation>
    <scope>NUCLEOTIDE SEQUENCE [LARGE SCALE GENOMIC DNA]</scope>
    <source>
        <strain evidence="4">JCM 4087</strain>
    </source>
</reference>
<dbReference type="SUPFAM" id="SSF56281">
    <property type="entry name" value="Metallo-hydrolase/oxidoreductase"/>
    <property type="match status" value="1"/>
</dbReference>
<evidence type="ECO:0000259" key="2">
    <source>
        <dbReference type="SMART" id="SM00849"/>
    </source>
</evidence>
<protein>
    <submittedName>
        <fullName evidence="3">ComEC/Rec2 family competence protein</fullName>
    </submittedName>
</protein>
<name>A0ABW1EIH5_9BACT</name>
<dbReference type="InterPro" id="IPR036866">
    <property type="entry name" value="RibonucZ/Hydroxyglut_hydro"/>
</dbReference>
<dbReference type="PANTHER" id="PTHR30619">
    <property type="entry name" value="DNA INTERNALIZATION/COMPETENCE PROTEIN COMEC/REC2"/>
    <property type="match status" value="1"/>
</dbReference>
<dbReference type="InterPro" id="IPR052159">
    <property type="entry name" value="Competence_DNA_uptake"/>
</dbReference>
<gene>
    <name evidence="3" type="ORF">ACFPT7_15070</name>
</gene>
<sequence>MNRMRCARFCVALLAAAAMGVSVCQAQVATTDRLRIFFIDVEGGQSTLFVTPEGHSLLIDAGWPGNKRRDANRIVAAAHQAGLTKIDYVLITHYHVDHAGGIPALVERIPVGTFIDHGPNREFDKGITEKDYSDYQKVLDSGMYQNIHPKPGDVLPIEGLKATVISSDGNLIENALPGGGEPNQYCKESETRAADQTENSRSLGIEIQFGKLKILDLGDLTWDKEMQLMCPDNRLGHVDILIVSHHGWYQSSSPALVDAIHPRVAIMDNGAKKGGSTPTLKTIKAIPGLETLWQLHYSEEGGPENNTDRQYIANVEGEDTGLGLELDAMKDGSFAVINSRTGAAKAYPAK</sequence>
<feature type="signal peptide" evidence="1">
    <location>
        <begin position="1"/>
        <end position="26"/>
    </location>
</feature>
<proteinExistence type="predicted"/>
<dbReference type="InterPro" id="IPR001279">
    <property type="entry name" value="Metallo-B-lactamas"/>
</dbReference>
<accession>A0ABW1EIH5</accession>
<dbReference type="Gene3D" id="3.60.15.10">
    <property type="entry name" value="Ribonuclease Z/Hydroxyacylglutathione hydrolase-like"/>
    <property type="match status" value="1"/>
</dbReference>
<keyword evidence="4" id="KW-1185">Reference proteome</keyword>
<dbReference type="EMBL" id="JBHSPH010000005">
    <property type="protein sequence ID" value="MFC5863627.1"/>
    <property type="molecule type" value="Genomic_DNA"/>
</dbReference>
<dbReference type="Proteomes" id="UP001596091">
    <property type="component" value="Unassembled WGS sequence"/>
</dbReference>
<dbReference type="Pfam" id="PF00753">
    <property type="entry name" value="Lactamase_B"/>
    <property type="match status" value="1"/>
</dbReference>
<dbReference type="PANTHER" id="PTHR30619:SF1">
    <property type="entry name" value="RECOMBINATION PROTEIN 2"/>
    <property type="match status" value="1"/>
</dbReference>